<dbReference type="InterPro" id="IPR000337">
    <property type="entry name" value="GPCR_3"/>
</dbReference>
<evidence type="ECO:0000256" key="4">
    <source>
        <dbReference type="ARBA" id="ARBA00023136"/>
    </source>
</evidence>
<dbReference type="OMA" id="WICSEDI"/>
<reference evidence="8" key="2">
    <citation type="submission" date="2025-08" db="UniProtKB">
        <authorList>
            <consortium name="Ensembl"/>
        </authorList>
    </citation>
    <scope>IDENTIFICATION</scope>
</reference>
<dbReference type="FunFam" id="3.40.50.2300:FF:000024">
    <property type="entry name" value="Vomeronasal 2, receptor 73"/>
    <property type="match status" value="1"/>
</dbReference>
<dbReference type="AlphaFoldDB" id="A0A670JM39"/>
<evidence type="ECO:0000256" key="3">
    <source>
        <dbReference type="ARBA" id="ARBA00022989"/>
    </source>
</evidence>
<keyword evidence="3" id="KW-1133">Transmembrane helix</keyword>
<organism evidence="8 9">
    <name type="scientific">Podarcis muralis</name>
    <name type="common">Wall lizard</name>
    <name type="synonym">Lacerta muralis</name>
    <dbReference type="NCBI Taxonomy" id="64176"/>
    <lineage>
        <taxon>Eukaryota</taxon>
        <taxon>Metazoa</taxon>
        <taxon>Chordata</taxon>
        <taxon>Craniata</taxon>
        <taxon>Vertebrata</taxon>
        <taxon>Euteleostomi</taxon>
        <taxon>Lepidosauria</taxon>
        <taxon>Squamata</taxon>
        <taxon>Bifurcata</taxon>
        <taxon>Unidentata</taxon>
        <taxon>Episquamata</taxon>
        <taxon>Laterata</taxon>
        <taxon>Lacertibaenia</taxon>
        <taxon>Lacertidae</taxon>
        <taxon>Podarcis</taxon>
    </lineage>
</organism>
<sequence length="486" mass="56092">MSLGEFYHCMIVFIHMRTSRLYPCLKKKMLSANRKLSQLMFDFCLTVLYNNEQIILKLFPFRPLLKRFQHVFAIVFAIDEINKNPKLLPNVTLGFHIYDNFNLQMMSYDTILSLLSSQKESFPNFKCGKKPQISAIVGGLTSDTSMQIANVLGLYKIPQVGMCVGDIKSYSSKKSRGELSLNLSLKDKPQFPFFYQMVPNEVSQDEGIVHLIQYFGWTWVGLIVSDDDNGAEFELRLKSVFSRNSICIAFAEKAPRVAFSGVDEYGYKFHYKEEDLFALSVTTANVIIAYGDTYAMKVFQLTLYLHQPFKKTPLEKVWIIPAQWDLTSAFLLKEWDFKIFHGSLSMAIHSKEVPGFWSFLQNFNPYQHQNDLFIQQFWYAMFQCSISNSFAAEVNINLCSGEEMLEHLPNTIFEMSMSGESYAIYNAIYAMAHSLHVVYSSRRVLMGEALRLDLWRMEQWEVMLDEITSSYLQRCAGSCLCILQMG</sequence>
<comment type="subcellular location">
    <subcellularLocation>
        <location evidence="1">Membrane</location>
        <topology evidence="1">Multi-pass membrane protein</topology>
    </subcellularLocation>
</comment>
<dbReference type="GO" id="GO:0005886">
    <property type="term" value="C:plasma membrane"/>
    <property type="evidence" value="ECO:0007669"/>
    <property type="project" value="TreeGrafter"/>
</dbReference>
<reference evidence="8 9" key="1">
    <citation type="journal article" date="2019" name="Proc. Natl. Acad. Sci. U.S.A.">
        <title>Regulatory changes in pterin and carotenoid genes underlie balanced color polymorphisms in the wall lizard.</title>
        <authorList>
            <person name="Andrade P."/>
            <person name="Pinho C."/>
            <person name="Perez I de Lanuza G."/>
            <person name="Afonso S."/>
            <person name="Brejcha J."/>
            <person name="Rubin C.J."/>
            <person name="Wallerman O."/>
            <person name="Pereira P."/>
            <person name="Sabatino S.J."/>
            <person name="Bellati A."/>
            <person name="Pellitteri-Rosa D."/>
            <person name="Bosakova Z."/>
            <person name="Bunikis I."/>
            <person name="Carretero M.A."/>
            <person name="Feiner N."/>
            <person name="Marsik P."/>
            <person name="Pauperio F."/>
            <person name="Salvi D."/>
            <person name="Soler L."/>
            <person name="While G.M."/>
            <person name="Uller T."/>
            <person name="Font E."/>
            <person name="Andersson L."/>
            <person name="Carneiro M."/>
        </authorList>
    </citation>
    <scope>NUCLEOTIDE SEQUENCE</scope>
</reference>
<protein>
    <recommendedName>
        <fullName evidence="7">Receptor ligand binding region domain-containing protein</fullName>
    </recommendedName>
</protein>
<dbReference type="Pfam" id="PF01094">
    <property type="entry name" value="ANF_receptor"/>
    <property type="match status" value="1"/>
</dbReference>
<evidence type="ECO:0000313" key="9">
    <source>
        <dbReference type="Proteomes" id="UP000472272"/>
    </source>
</evidence>
<name>A0A670JM39_PODMU</name>
<dbReference type="InterPro" id="IPR001828">
    <property type="entry name" value="ANF_lig-bd_rcpt"/>
</dbReference>
<keyword evidence="4" id="KW-0472">Membrane</keyword>
<keyword evidence="6" id="KW-0325">Glycoprotein</keyword>
<accession>A0A670JM39</accession>
<dbReference type="InterPro" id="IPR000068">
    <property type="entry name" value="GPCR_3_Ca_sens_rcpt-rel"/>
</dbReference>
<dbReference type="Proteomes" id="UP000472272">
    <property type="component" value="Chromosome 13"/>
</dbReference>
<dbReference type="Gene3D" id="3.40.50.2300">
    <property type="match status" value="2"/>
</dbReference>
<proteinExistence type="predicted"/>
<evidence type="ECO:0000259" key="7">
    <source>
        <dbReference type="Pfam" id="PF01094"/>
    </source>
</evidence>
<dbReference type="PANTHER" id="PTHR24061">
    <property type="entry name" value="CALCIUM-SENSING RECEPTOR-RELATED"/>
    <property type="match status" value="1"/>
</dbReference>
<keyword evidence="5" id="KW-0675">Receptor</keyword>
<evidence type="ECO:0000313" key="8">
    <source>
        <dbReference type="Ensembl" id="ENSPMRP00000024017.1"/>
    </source>
</evidence>
<reference evidence="8" key="3">
    <citation type="submission" date="2025-09" db="UniProtKB">
        <authorList>
            <consortium name="Ensembl"/>
        </authorList>
    </citation>
    <scope>IDENTIFICATION</scope>
</reference>
<dbReference type="PRINTS" id="PR00248">
    <property type="entry name" value="GPCRMGR"/>
</dbReference>
<keyword evidence="9" id="KW-1185">Reference proteome</keyword>
<dbReference type="InterPro" id="IPR028082">
    <property type="entry name" value="Peripla_BP_I"/>
</dbReference>
<dbReference type="GO" id="GO:0004930">
    <property type="term" value="F:G protein-coupled receptor activity"/>
    <property type="evidence" value="ECO:0007669"/>
    <property type="project" value="InterPro"/>
</dbReference>
<dbReference type="GeneTree" id="ENSGT00950000182788"/>
<feature type="domain" description="Receptor ligand binding region" evidence="7">
    <location>
        <begin position="73"/>
        <end position="467"/>
    </location>
</feature>
<evidence type="ECO:0000256" key="6">
    <source>
        <dbReference type="ARBA" id="ARBA00023180"/>
    </source>
</evidence>
<evidence type="ECO:0000256" key="5">
    <source>
        <dbReference type="ARBA" id="ARBA00023170"/>
    </source>
</evidence>
<keyword evidence="2" id="KW-0812">Transmembrane</keyword>
<evidence type="ECO:0000256" key="2">
    <source>
        <dbReference type="ARBA" id="ARBA00022692"/>
    </source>
</evidence>
<evidence type="ECO:0000256" key="1">
    <source>
        <dbReference type="ARBA" id="ARBA00004141"/>
    </source>
</evidence>
<dbReference type="PANTHER" id="PTHR24061:SF599">
    <property type="entry name" value="G-PROTEIN COUPLED RECEPTORS FAMILY 3 PROFILE DOMAIN-CONTAINING PROTEIN"/>
    <property type="match status" value="1"/>
</dbReference>
<dbReference type="Ensembl" id="ENSPMRT00000025481.1">
    <property type="protein sequence ID" value="ENSPMRP00000024017.1"/>
    <property type="gene ID" value="ENSPMRG00000015543.1"/>
</dbReference>
<dbReference type="SUPFAM" id="SSF53822">
    <property type="entry name" value="Periplasmic binding protein-like I"/>
    <property type="match status" value="1"/>
</dbReference>